<name>A0A023BYZ7_9FLAO</name>
<evidence type="ECO:0000313" key="1">
    <source>
        <dbReference type="EMBL" id="EZH74873.1"/>
    </source>
</evidence>
<evidence type="ECO:0000313" key="2">
    <source>
        <dbReference type="Proteomes" id="UP000023541"/>
    </source>
</evidence>
<reference evidence="1 2" key="1">
    <citation type="submission" date="2014-04" db="EMBL/GenBank/DDBJ databases">
        <title>Aquimarina sp. 22II-S11-z7 Genome Sequencing.</title>
        <authorList>
            <person name="Lai Q."/>
        </authorList>
    </citation>
    <scope>NUCLEOTIDE SEQUENCE [LARGE SCALE GENOMIC DNA]</scope>
    <source>
        <strain evidence="1 2">22II-S11-z7</strain>
    </source>
</reference>
<proteinExistence type="predicted"/>
<dbReference type="AlphaFoldDB" id="A0A023BYZ7"/>
<protein>
    <submittedName>
        <fullName evidence="1">Uncharacterized protein</fullName>
    </submittedName>
</protein>
<gene>
    <name evidence="1" type="ORF">ATO12_09035</name>
</gene>
<dbReference type="Proteomes" id="UP000023541">
    <property type="component" value="Unassembled WGS sequence"/>
</dbReference>
<sequence length="65" mass="7855">MKHKGSFLCNIKKPFSVLRKGFFVCHKFPNSYFEFKEFSVLTSKNRAVKDFSFILKKKKYIYHQI</sequence>
<dbReference type="EMBL" id="AQRA01000002">
    <property type="protein sequence ID" value="EZH74873.1"/>
    <property type="molecule type" value="Genomic_DNA"/>
</dbReference>
<dbReference type="STRING" id="1317122.ATO12_09035"/>
<accession>A0A023BYZ7</accession>
<comment type="caution">
    <text evidence="1">The sequence shown here is derived from an EMBL/GenBank/DDBJ whole genome shotgun (WGS) entry which is preliminary data.</text>
</comment>
<organism evidence="1 2">
    <name type="scientific">Aquimarina atlantica</name>
    <dbReference type="NCBI Taxonomy" id="1317122"/>
    <lineage>
        <taxon>Bacteria</taxon>
        <taxon>Pseudomonadati</taxon>
        <taxon>Bacteroidota</taxon>
        <taxon>Flavobacteriia</taxon>
        <taxon>Flavobacteriales</taxon>
        <taxon>Flavobacteriaceae</taxon>
        <taxon>Aquimarina</taxon>
    </lineage>
</organism>
<keyword evidence="2" id="KW-1185">Reference proteome</keyword>